<comment type="subcellular location">
    <subcellularLocation>
        <location evidence="6">Cytoplasm</location>
    </subcellularLocation>
</comment>
<evidence type="ECO:0000256" key="5">
    <source>
        <dbReference type="ARBA" id="ARBA00022691"/>
    </source>
</evidence>
<dbReference type="PANTHER" id="PTHR31760:SF0">
    <property type="entry name" value="S-ADENOSYL-L-METHIONINE-DEPENDENT METHYLTRANSFERASES SUPERFAMILY PROTEIN"/>
    <property type="match status" value="1"/>
</dbReference>
<evidence type="ECO:0000256" key="1">
    <source>
        <dbReference type="ARBA" id="ARBA00022490"/>
    </source>
</evidence>
<comment type="caution">
    <text evidence="7">The sequence shown here is derived from an EMBL/GenBank/DDBJ whole genome shotgun (WGS) entry which is preliminary data.</text>
</comment>
<dbReference type="SUPFAM" id="SSF53335">
    <property type="entry name" value="S-adenosyl-L-methionine-dependent methyltransferases"/>
    <property type="match status" value="1"/>
</dbReference>
<reference evidence="7 8" key="1">
    <citation type="submission" date="2024-01" db="EMBL/GenBank/DDBJ databases">
        <title>Mesobacterium rodlantinim sp. nov., isolated from shallow sea hydrothermal systems off Kueishantao Island.</title>
        <authorList>
            <person name="Su Z."/>
            <person name="Tang K."/>
        </authorList>
    </citation>
    <scope>NUCLEOTIDE SEQUENCE [LARGE SCALE GENOMIC DNA]</scope>
    <source>
        <strain evidence="7 8">TK19101</strain>
    </source>
</reference>
<keyword evidence="3 6" id="KW-0489">Methyltransferase</keyword>
<evidence type="ECO:0000256" key="2">
    <source>
        <dbReference type="ARBA" id="ARBA00022552"/>
    </source>
</evidence>
<feature type="binding site" evidence="6">
    <location>
        <begin position="124"/>
        <end position="125"/>
    </location>
    <ligand>
        <name>S-adenosyl-L-methionine</name>
        <dbReference type="ChEBI" id="CHEBI:59789"/>
    </ligand>
</feature>
<protein>
    <recommendedName>
        <fullName evidence="6">Ribosomal RNA small subunit methyltransferase G</fullName>
        <ecNumber evidence="6">2.1.1.170</ecNumber>
    </recommendedName>
    <alternativeName>
        <fullName evidence="6">16S rRNA 7-methylguanosine methyltransferase</fullName>
        <shortName evidence="6">16S rRNA m7G methyltransferase</shortName>
    </alternativeName>
</protein>
<dbReference type="GO" id="GO:0032259">
    <property type="term" value="P:methylation"/>
    <property type="evidence" value="ECO:0007669"/>
    <property type="project" value="UniProtKB-KW"/>
</dbReference>
<comment type="caution">
    <text evidence="6">Lacks conserved residue(s) required for the propagation of feature annotation.</text>
</comment>
<dbReference type="PIRSF" id="PIRSF003078">
    <property type="entry name" value="GidB"/>
    <property type="match status" value="1"/>
</dbReference>
<dbReference type="InterPro" id="IPR003682">
    <property type="entry name" value="rRNA_ssu_MeTfrase_G"/>
</dbReference>
<dbReference type="PANTHER" id="PTHR31760">
    <property type="entry name" value="S-ADENOSYL-L-METHIONINE-DEPENDENT METHYLTRANSFERASES SUPERFAMILY PROTEIN"/>
    <property type="match status" value="1"/>
</dbReference>
<keyword evidence="1 6" id="KW-0963">Cytoplasm</keyword>
<name>A0ABU6HFW5_9RHOB</name>
<feature type="binding site" evidence="6">
    <location>
        <position position="138"/>
    </location>
    <ligand>
        <name>S-adenosyl-L-methionine</name>
        <dbReference type="ChEBI" id="CHEBI:59789"/>
    </ligand>
</feature>
<comment type="function">
    <text evidence="6">Specifically methylates the N7 position of guanine in position 527 of 16S rRNA.</text>
</comment>
<proteinExistence type="inferred from homology"/>
<comment type="similarity">
    <text evidence="6">Belongs to the methyltransferase superfamily. RNA methyltransferase RsmG family.</text>
</comment>
<dbReference type="GO" id="GO:0008168">
    <property type="term" value="F:methyltransferase activity"/>
    <property type="evidence" value="ECO:0007669"/>
    <property type="project" value="UniProtKB-KW"/>
</dbReference>
<dbReference type="Proteomes" id="UP001348149">
    <property type="component" value="Unassembled WGS sequence"/>
</dbReference>
<dbReference type="Gene3D" id="3.40.50.150">
    <property type="entry name" value="Vaccinia Virus protein VP39"/>
    <property type="match status" value="1"/>
</dbReference>
<dbReference type="NCBIfam" id="TIGR00138">
    <property type="entry name" value="rsmG_gidB"/>
    <property type="match status" value="1"/>
</dbReference>
<feature type="binding site" evidence="6">
    <location>
        <position position="70"/>
    </location>
    <ligand>
        <name>S-adenosyl-L-methionine</name>
        <dbReference type="ChEBI" id="CHEBI:59789"/>
    </ligand>
</feature>
<evidence type="ECO:0000256" key="6">
    <source>
        <dbReference type="HAMAP-Rule" id="MF_00074"/>
    </source>
</evidence>
<keyword evidence="2 6" id="KW-0698">rRNA processing</keyword>
<evidence type="ECO:0000313" key="7">
    <source>
        <dbReference type="EMBL" id="MEC3861343.1"/>
    </source>
</evidence>
<dbReference type="EC" id="2.1.1.170" evidence="6"/>
<comment type="catalytic activity">
    <reaction evidence="6">
        <text>guanosine(527) in 16S rRNA + S-adenosyl-L-methionine = N(7)-methylguanosine(527) in 16S rRNA + S-adenosyl-L-homocysteine</text>
        <dbReference type="Rhea" id="RHEA:42732"/>
        <dbReference type="Rhea" id="RHEA-COMP:10209"/>
        <dbReference type="Rhea" id="RHEA-COMP:10210"/>
        <dbReference type="ChEBI" id="CHEBI:57856"/>
        <dbReference type="ChEBI" id="CHEBI:59789"/>
        <dbReference type="ChEBI" id="CHEBI:74269"/>
        <dbReference type="ChEBI" id="CHEBI:74480"/>
        <dbReference type="EC" id="2.1.1.170"/>
    </reaction>
</comment>
<dbReference type="EMBL" id="JAYLLH010000009">
    <property type="protein sequence ID" value="MEC3861343.1"/>
    <property type="molecule type" value="Genomic_DNA"/>
</dbReference>
<accession>A0ABU6HFW5</accession>
<evidence type="ECO:0000313" key="8">
    <source>
        <dbReference type="Proteomes" id="UP001348149"/>
    </source>
</evidence>
<dbReference type="InterPro" id="IPR029063">
    <property type="entry name" value="SAM-dependent_MTases_sf"/>
</dbReference>
<keyword evidence="5 6" id="KW-0949">S-adenosyl-L-methionine</keyword>
<evidence type="ECO:0000256" key="4">
    <source>
        <dbReference type="ARBA" id="ARBA00022679"/>
    </source>
</evidence>
<sequence length="205" mass="22783">MTLDGLGMEILASAEADKLERFQSIALKWNEKINLVSPVSAAEFWERHIVDSVQVFHVKQDWTGHYVDLGSGGGLPGLVCSILKRSRQMDGPITLVESDTRKATFLRTVNRELELEVVVVARRIEVIEKLNADILTARALAPLPTLLGFAQQHLSDTGAALFPKGASWQEEVTDAQTLWSFDLKTHQSHTNPDSRILEIEGISRV</sequence>
<feature type="binding site" evidence="6">
    <location>
        <position position="75"/>
    </location>
    <ligand>
        <name>S-adenosyl-L-methionine</name>
        <dbReference type="ChEBI" id="CHEBI:59789"/>
    </ligand>
</feature>
<dbReference type="RefSeq" id="WP_326297059.1">
    <property type="nucleotide sequence ID" value="NZ_JAYLLH010000009.1"/>
</dbReference>
<keyword evidence="8" id="KW-1185">Reference proteome</keyword>
<gene>
    <name evidence="6 7" type="primary">rsmG</name>
    <name evidence="7" type="ORF">VK792_08605</name>
</gene>
<evidence type="ECO:0000256" key="3">
    <source>
        <dbReference type="ARBA" id="ARBA00022603"/>
    </source>
</evidence>
<keyword evidence="4 6" id="KW-0808">Transferase</keyword>
<organism evidence="7 8">
    <name type="scientific">Mesobacterium hydrothermale</name>
    <dbReference type="NCBI Taxonomy" id="3111907"/>
    <lineage>
        <taxon>Bacteria</taxon>
        <taxon>Pseudomonadati</taxon>
        <taxon>Pseudomonadota</taxon>
        <taxon>Alphaproteobacteria</taxon>
        <taxon>Rhodobacterales</taxon>
        <taxon>Roseobacteraceae</taxon>
        <taxon>Mesobacterium</taxon>
    </lineage>
</organism>
<dbReference type="Pfam" id="PF02527">
    <property type="entry name" value="GidB"/>
    <property type="match status" value="1"/>
</dbReference>
<dbReference type="HAMAP" id="MF_00074">
    <property type="entry name" value="16SrRNA_methyltr_G"/>
    <property type="match status" value="1"/>
</dbReference>